<evidence type="ECO:0000313" key="1">
    <source>
        <dbReference type="EMBL" id="KAJ0016439.1"/>
    </source>
</evidence>
<accession>A0ACC0XFT2</accession>
<sequence>MHDLRTSGAVVGGDSHGASEETSLMVLFKWVIGIRKRVDFESTSSMCQDHKKTGNFSILLQENKVGNTALCFAAFAAISGIKKIAEVMVNKNKMLSSIRGSKGATALFMAALLGHREMVWSGEVEMRREWSEMEVARSDITGGLWATGRFHGRAAVMGWGRGGLDMHDLRTSGVLGQVKKRV</sequence>
<dbReference type="Proteomes" id="UP001163603">
    <property type="component" value="Chromosome 12"/>
</dbReference>
<reference evidence="2" key="1">
    <citation type="journal article" date="2023" name="G3 (Bethesda)">
        <title>Genome assembly and association tests identify interacting loci associated with vigor, precocity, and sex in interspecific pistachio rootstocks.</title>
        <authorList>
            <person name="Palmer W."/>
            <person name="Jacygrad E."/>
            <person name="Sagayaradj S."/>
            <person name="Cavanaugh K."/>
            <person name="Han R."/>
            <person name="Bertier L."/>
            <person name="Beede B."/>
            <person name="Kafkas S."/>
            <person name="Golino D."/>
            <person name="Preece J."/>
            <person name="Michelmore R."/>
        </authorList>
    </citation>
    <scope>NUCLEOTIDE SEQUENCE [LARGE SCALE GENOMIC DNA]</scope>
</reference>
<name>A0ACC0XFT2_9ROSI</name>
<keyword evidence="2" id="KW-1185">Reference proteome</keyword>
<organism evidence="1 2">
    <name type="scientific">Pistacia integerrima</name>
    <dbReference type="NCBI Taxonomy" id="434235"/>
    <lineage>
        <taxon>Eukaryota</taxon>
        <taxon>Viridiplantae</taxon>
        <taxon>Streptophyta</taxon>
        <taxon>Embryophyta</taxon>
        <taxon>Tracheophyta</taxon>
        <taxon>Spermatophyta</taxon>
        <taxon>Magnoliopsida</taxon>
        <taxon>eudicotyledons</taxon>
        <taxon>Gunneridae</taxon>
        <taxon>Pentapetalae</taxon>
        <taxon>rosids</taxon>
        <taxon>malvids</taxon>
        <taxon>Sapindales</taxon>
        <taxon>Anacardiaceae</taxon>
        <taxon>Pistacia</taxon>
    </lineage>
</organism>
<comment type="caution">
    <text evidence="1">The sequence shown here is derived from an EMBL/GenBank/DDBJ whole genome shotgun (WGS) entry which is preliminary data.</text>
</comment>
<gene>
    <name evidence="1" type="ORF">Pint_12328</name>
</gene>
<dbReference type="EMBL" id="CM047747">
    <property type="protein sequence ID" value="KAJ0016439.1"/>
    <property type="molecule type" value="Genomic_DNA"/>
</dbReference>
<evidence type="ECO:0000313" key="2">
    <source>
        <dbReference type="Proteomes" id="UP001163603"/>
    </source>
</evidence>
<protein>
    <submittedName>
        <fullName evidence="1">Uncharacterized protein</fullName>
    </submittedName>
</protein>
<proteinExistence type="predicted"/>